<dbReference type="Proteomes" id="UP000500767">
    <property type="component" value="Chromosome"/>
</dbReference>
<sequence>MAIWGKLFGGMTGFAMGGPIGAMVGTALGHAADRGALLDPPQGGWGSWGGTGFLGSETGNRAAPDPNGAALRFAVKMAAVAGKRDQLFAIVVVILSAKLAKCDGPVNRPEIDSFKRSFRIPSESTREIGRLFDQARTRTDDYIPFAEELGRAYADQPHVLEEVLAALFLIGKSDGPLNRQELDFLGTVHHAFGLGPTAWDRAENGGARASVGEPDAYAVLGLRRNASDNEVRATWRKLMREIHPDSLAARGTPATDIAAASDRVARVNAAWDRIKRDRGI</sequence>
<dbReference type="SMART" id="SM00271">
    <property type="entry name" value="DnaJ"/>
    <property type="match status" value="1"/>
</dbReference>
<name>A0A6M8HSN9_9PROT</name>
<evidence type="ECO:0000313" key="3">
    <source>
        <dbReference type="Proteomes" id="UP000500767"/>
    </source>
</evidence>
<dbReference type="Pfam" id="PF00226">
    <property type="entry name" value="DnaJ"/>
    <property type="match status" value="1"/>
</dbReference>
<dbReference type="InterPro" id="IPR036869">
    <property type="entry name" value="J_dom_sf"/>
</dbReference>
<dbReference type="SUPFAM" id="SSF158682">
    <property type="entry name" value="TerB-like"/>
    <property type="match status" value="1"/>
</dbReference>
<dbReference type="SUPFAM" id="SSF46565">
    <property type="entry name" value="Chaperone J-domain"/>
    <property type="match status" value="1"/>
</dbReference>
<reference evidence="2 3" key="1">
    <citation type="journal article" date="2014" name="World J. Microbiol. Biotechnol.">
        <title>Biodiversity and physiological characteristics of Antarctic and Arctic lichens-associated bacteria.</title>
        <authorList>
            <person name="Lee Y.M."/>
            <person name="Kim E.H."/>
            <person name="Lee H.K."/>
            <person name="Hong S.G."/>
        </authorList>
    </citation>
    <scope>NUCLEOTIDE SEQUENCE [LARGE SCALE GENOMIC DNA]</scope>
    <source>
        <strain evidence="2 3">PAMC 26569</strain>
    </source>
</reference>
<dbReference type="CDD" id="cd06257">
    <property type="entry name" value="DnaJ"/>
    <property type="match status" value="1"/>
</dbReference>
<dbReference type="KEGG" id="lck:HN018_16025"/>
<organism evidence="2 3">
    <name type="scientific">Lichenicola cladoniae</name>
    <dbReference type="NCBI Taxonomy" id="1484109"/>
    <lineage>
        <taxon>Bacteria</taxon>
        <taxon>Pseudomonadati</taxon>
        <taxon>Pseudomonadota</taxon>
        <taxon>Alphaproteobacteria</taxon>
        <taxon>Acetobacterales</taxon>
        <taxon>Acetobacteraceae</taxon>
        <taxon>Lichenicola</taxon>
    </lineage>
</organism>
<evidence type="ECO:0000313" key="2">
    <source>
        <dbReference type="EMBL" id="QKE91352.1"/>
    </source>
</evidence>
<dbReference type="Pfam" id="PF05099">
    <property type="entry name" value="TerB"/>
    <property type="match status" value="1"/>
</dbReference>
<dbReference type="Gene3D" id="1.10.287.110">
    <property type="entry name" value="DnaJ domain"/>
    <property type="match status" value="1"/>
</dbReference>
<dbReference type="InterPro" id="IPR001623">
    <property type="entry name" value="DnaJ_domain"/>
</dbReference>
<feature type="domain" description="J" evidence="1">
    <location>
        <begin position="215"/>
        <end position="279"/>
    </location>
</feature>
<evidence type="ECO:0000259" key="1">
    <source>
        <dbReference type="PROSITE" id="PS50076"/>
    </source>
</evidence>
<accession>A0A6M8HSN9</accession>
<dbReference type="Gene3D" id="1.10.3680.10">
    <property type="entry name" value="TerB-like"/>
    <property type="match status" value="1"/>
</dbReference>
<protein>
    <submittedName>
        <fullName evidence="2">DnaJ domain-containing protein</fullName>
    </submittedName>
</protein>
<gene>
    <name evidence="2" type="ORF">HN018_16025</name>
</gene>
<dbReference type="AlphaFoldDB" id="A0A6M8HSN9"/>
<dbReference type="InterPro" id="IPR029024">
    <property type="entry name" value="TerB-like"/>
</dbReference>
<dbReference type="RefSeq" id="WP_171833124.1">
    <property type="nucleotide sequence ID" value="NZ_CP053708.1"/>
</dbReference>
<dbReference type="CDD" id="cd07316">
    <property type="entry name" value="terB_like_DjlA"/>
    <property type="match status" value="1"/>
</dbReference>
<dbReference type="InterPro" id="IPR007791">
    <property type="entry name" value="DjlA_N"/>
</dbReference>
<proteinExistence type="predicted"/>
<dbReference type="EMBL" id="CP053708">
    <property type="protein sequence ID" value="QKE91352.1"/>
    <property type="molecule type" value="Genomic_DNA"/>
</dbReference>
<keyword evidence="3" id="KW-1185">Reference proteome</keyword>
<dbReference type="PROSITE" id="PS50076">
    <property type="entry name" value="DNAJ_2"/>
    <property type="match status" value="1"/>
</dbReference>